<evidence type="ECO:0000259" key="1">
    <source>
        <dbReference type="Pfam" id="PF00561"/>
    </source>
</evidence>
<keyword evidence="3" id="KW-1185">Reference proteome</keyword>
<dbReference type="OrthoDB" id="9801162at2"/>
<name>A0A1G6R2Q2_9PSEU</name>
<accession>A0A1G6R2Q2</accession>
<organism evidence="2 3">
    <name type="scientific">Actinokineospora iranica</name>
    <dbReference type="NCBI Taxonomy" id="1271860"/>
    <lineage>
        <taxon>Bacteria</taxon>
        <taxon>Bacillati</taxon>
        <taxon>Actinomycetota</taxon>
        <taxon>Actinomycetes</taxon>
        <taxon>Pseudonocardiales</taxon>
        <taxon>Pseudonocardiaceae</taxon>
        <taxon>Actinokineospora</taxon>
    </lineage>
</organism>
<dbReference type="InterPro" id="IPR029058">
    <property type="entry name" value="AB_hydrolase_fold"/>
</dbReference>
<evidence type="ECO:0000313" key="3">
    <source>
        <dbReference type="Proteomes" id="UP000199501"/>
    </source>
</evidence>
<dbReference type="STRING" id="1271860.SAMN05216174_106111"/>
<dbReference type="RefSeq" id="WP_091450527.1">
    <property type="nucleotide sequence ID" value="NZ_FMZZ01000006.1"/>
</dbReference>
<dbReference type="GO" id="GO:0016020">
    <property type="term" value="C:membrane"/>
    <property type="evidence" value="ECO:0007669"/>
    <property type="project" value="TreeGrafter"/>
</dbReference>
<dbReference type="GO" id="GO:0003824">
    <property type="term" value="F:catalytic activity"/>
    <property type="evidence" value="ECO:0007669"/>
    <property type="project" value="UniProtKB-ARBA"/>
</dbReference>
<dbReference type="EMBL" id="FMZZ01000006">
    <property type="protein sequence ID" value="SDC98920.1"/>
    <property type="molecule type" value="Genomic_DNA"/>
</dbReference>
<dbReference type="SUPFAM" id="SSF53474">
    <property type="entry name" value="alpha/beta-Hydrolases"/>
    <property type="match status" value="1"/>
</dbReference>
<feature type="domain" description="AB hydrolase-1" evidence="1">
    <location>
        <begin position="57"/>
        <end position="307"/>
    </location>
</feature>
<dbReference type="InterPro" id="IPR050266">
    <property type="entry name" value="AB_hydrolase_sf"/>
</dbReference>
<dbReference type="Proteomes" id="UP000199501">
    <property type="component" value="Unassembled WGS sequence"/>
</dbReference>
<dbReference type="AlphaFoldDB" id="A0A1G6R2Q2"/>
<gene>
    <name evidence="2" type="ORF">SAMN05216174_106111</name>
</gene>
<evidence type="ECO:0000313" key="2">
    <source>
        <dbReference type="EMBL" id="SDC98920.1"/>
    </source>
</evidence>
<sequence>MNVATTSRVPLTQVPFSTAELPPVDPTIPAWPGEEIEAAGIRLHVRRTPGVGEVTAVYVHGLGGSATNWTDLAGQLSGHAPGIAVDLPGFGRSSPPEGYPYTIEAHAEALATWLRGMALGPVHLLGNSMGGMICIVAAAKHPDLVRTLTLVSPAVPDLRPNVNRMSDPRLPLAFLPVIGTSVRRQLSQLTPHERAMQMLNLCYADPGQVTPERIEEAAREYAERAKLAWSTPALARSTIGLIRSWLAPRSRSLWRFVPRVQAPTLVVWGAEDKLMTVRKAPRTAKLLPKARLLILPRTGHVAQMERPATVARAALGLWEAVEANRW</sequence>
<dbReference type="InterPro" id="IPR000073">
    <property type="entry name" value="AB_hydrolase_1"/>
</dbReference>
<dbReference type="Gene3D" id="3.40.50.1820">
    <property type="entry name" value="alpha/beta hydrolase"/>
    <property type="match status" value="1"/>
</dbReference>
<dbReference type="PANTHER" id="PTHR43798">
    <property type="entry name" value="MONOACYLGLYCEROL LIPASE"/>
    <property type="match status" value="1"/>
</dbReference>
<proteinExistence type="predicted"/>
<dbReference type="PRINTS" id="PR00111">
    <property type="entry name" value="ABHYDROLASE"/>
</dbReference>
<dbReference type="PANTHER" id="PTHR43798:SF33">
    <property type="entry name" value="HYDROLASE, PUTATIVE (AFU_ORTHOLOGUE AFUA_2G14860)-RELATED"/>
    <property type="match status" value="1"/>
</dbReference>
<dbReference type="Pfam" id="PF00561">
    <property type="entry name" value="Abhydrolase_1"/>
    <property type="match status" value="1"/>
</dbReference>
<protein>
    <submittedName>
        <fullName evidence="2">Pimeloyl-ACP methyl ester carboxylesterase</fullName>
    </submittedName>
</protein>
<reference evidence="3" key="1">
    <citation type="submission" date="2016-10" db="EMBL/GenBank/DDBJ databases">
        <authorList>
            <person name="Varghese N."/>
            <person name="Submissions S."/>
        </authorList>
    </citation>
    <scope>NUCLEOTIDE SEQUENCE [LARGE SCALE GENOMIC DNA]</scope>
    <source>
        <strain evidence="3">IBRC-M 10403</strain>
    </source>
</reference>